<organism evidence="1 2">
    <name type="scientific">Caerostris extrusa</name>
    <name type="common">Bark spider</name>
    <name type="synonym">Caerostris bankana</name>
    <dbReference type="NCBI Taxonomy" id="172846"/>
    <lineage>
        <taxon>Eukaryota</taxon>
        <taxon>Metazoa</taxon>
        <taxon>Ecdysozoa</taxon>
        <taxon>Arthropoda</taxon>
        <taxon>Chelicerata</taxon>
        <taxon>Arachnida</taxon>
        <taxon>Araneae</taxon>
        <taxon>Araneomorphae</taxon>
        <taxon>Entelegynae</taxon>
        <taxon>Araneoidea</taxon>
        <taxon>Araneidae</taxon>
        <taxon>Caerostris</taxon>
    </lineage>
</organism>
<keyword evidence="2" id="KW-1185">Reference proteome</keyword>
<evidence type="ECO:0008006" key="3">
    <source>
        <dbReference type="Google" id="ProtNLM"/>
    </source>
</evidence>
<dbReference type="EMBL" id="BPLR01007322">
    <property type="protein sequence ID" value="GIY16048.1"/>
    <property type="molecule type" value="Genomic_DNA"/>
</dbReference>
<protein>
    <recommendedName>
        <fullName evidence="3">HNH homing endonuclease</fullName>
    </recommendedName>
</protein>
<dbReference type="Proteomes" id="UP001054945">
    <property type="component" value="Unassembled WGS sequence"/>
</dbReference>
<name>A0AAV4R296_CAEEX</name>
<evidence type="ECO:0000313" key="1">
    <source>
        <dbReference type="EMBL" id="GIY16048.1"/>
    </source>
</evidence>
<comment type="caution">
    <text evidence="1">The sequence shown here is derived from an EMBL/GenBank/DDBJ whole genome shotgun (WGS) entry which is preliminary data.</text>
</comment>
<reference evidence="1 2" key="1">
    <citation type="submission" date="2021-06" db="EMBL/GenBank/DDBJ databases">
        <title>Caerostris extrusa draft genome.</title>
        <authorList>
            <person name="Kono N."/>
            <person name="Arakawa K."/>
        </authorList>
    </citation>
    <scope>NUCLEOTIDE SEQUENCE [LARGE SCALE GENOMIC DNA]</scope>
</reference>
<gene>
    <name evidence="1" type="ORF">CEXT_108841</name>
</gene>
<evidence type="ECO:0000313" key="2">
    <source>
        <dbReference type="Proteomes" id="UP001054945"/>
    </source>
</evidence>
<proteinExistence type="predicted"/>
<dbReference type="AlphaFoldDB" id="A0AAV4R296"/>
<sequence length="206" mass="23772">MQYSFRHTTEGNGMILFYSIVKKTILFFLSKNKTEIYALSSPNGLRSTNSEINAKYRDHQMARHNDPTLRLGKSTETVASGRTKEEKNIFLQKTNRKMNAEWWVRKEKTENEICKLPFHVGCPKGRAGTSSIKKERALPADCLLPVLVYDAHGRRKRHSVQHLEARGWKWGRGVGPGKWMRSDLRKAKRMVKWNGITGDSDNGHFR</sequence>
<accession>A0AAV4R296</accession>